<proteinExistence type="predicted"/>
<evidence type="ECO:0000313" key="3">
    <source>
        <dbReference type="Proteomes" id="UP000250086"/>
    </source>
</evidence>
<gene>
    <name evidence="2" type="ORF">NCTC13093_00068</name>
</gene>
<dbReference type="EMBL" id="UAPV01000001">
    <property type="protein sequence ID" value="SPT68725.1"/>
    <property type="molecule type" value="Genomic_DNA"/>
</dbReference>
<evidence type="ECO:0000256" key="1">
    <source>
        <dbReference type="SAM" id="Phobius"/>
    </source>
</evidence>
<accession>A0A2X0V1Z8</accession>
<evidence type="ECO:0000313" key="2">
    <source>
        <dbReference type="EMBL" id="SPT68725.1"/>
    </source>
</evidence>
<dbReference type="Proteomes" id="UP000250086">
    <property type="component" value="Unassembled WGS sequence"/>
</dbReference>
<dbReference type="AlphaFoldDB" id="A0A2X0V1Z8"/>
<reference evidence="2 3" key="1">
    <citation type="submission" date="2018-06" db="EMBL/GenBank/DDBJ databases">
        <authorList>
            <consortium name="Pathogen Informatics"/>
            <person name="Doyle S."/>
        </authorList>
    </citation>
    <scope>NUCLEOTIDE SEQUENCE [LARGE SCALE GENOMIC DNA]</scope>
    <source>
        <strain evidence="2 3">NCTC13093</strain>
    </source>
</reference>
<keyword evidence="1" id="KW-0812">Transmembrane</keyword>
<keyword evidence="1" id="KW-1133">Transmembrane helix</keyword>
<dbReference type="RefSeq" id="WP_113742956.1">
    <property type="nucleotide sequence ID" value="NZ_UAPU01000005.1"/>
</dbReference>
<keyword evidence="1" id="KW-0472">Membrane</keyword>
<sequence length="217" mass="23973">MQGLISSVDSISKDGRIQGDDGHIYSFDKTSFSKAEDADSVCVGIRSEFEADDRGFCTQLELLDVKAFAEDSMTYFEPPATQIDKGMQIVGYEIIDRAGGPIVKGDRNIEHARYRLLHECESLGANAVLNYSIQKQVRNSFGFGFAYYNAYGIPAVIGRPDVKGDCTRRELASKLNHKKINSLRSMVENATVAKIVLRILGGILLVIFTVGFIMSNM</sequence>
<protein>
    <submittedName>
        <fullName evidence="2">Uncharacterized protein</fullName>
    </submittedName>
</protein>
<organism evidence="2 3">
    <name type="scientific">Anaerobiospirillum thomasii</name>
    <dbReference type="NCBI Taxonomy" id="179995"/>
    <lineage>
        <taxon>Bacteria</taxon>
        <taxon>Pseudomonadati</taxon>
        <taxon>Pseudomonadota</taxon>
        <taxon>Gammaproteobacteria</taxon>
        <taxon>Aeromonadales</taxon>
        <taxon>Succinivibrionaceae</taxon>
        <taxon>Anaerobiospirillum</taxon>
    </lineage>
</organism>
<name>A0A2X0V1Z8_9GAMM</name>
<keyword evidence="3" id="KW-1185">Reference proteome</keyword>
<feature type="transmembrane region" description="Helical" evidence="1">
    <location>
        <begin position="195"/>
        <end position="214"/>
    </location>
</feature>